<dbReference type="AlphaFoldDB" id="A0A8S1IZ00"/>
<feature type="region of interest" description="Disordered" evidence="1">
    <location>
        <begin position="103"/>
        <end position="124"/>
    </location>
</feature>
<dbReference type="Proteomes" id="UP000708148">
    <property type="component" value="Unassembled WGS sequence"/>
</dbReference>
<accession>A0A8S1IZ00</accession>
<proteinExistence type="predicted"/>
<reference evidence="2" key="1">
    <citation type="submission" date="2020-12" db="EMBL/GenBank/DDBJ databases">
        <authorList>
            <person name="Iha C."/>
        </authorList>
    </citation>
    <scope>NUCLEOTIDE SEQUENCE</scope>
</reference>
<name>A0A8S1IZ00_9CHLO</name>
<keyword evidence="3" id="KW-1185">Reference proteome</keyword>
<protein>
    <submittedName>
        <fullName evidence="2">Uncharacterized protein</fullName>
    </submittedName>
</protein>
<evidence type="ECO:0000313" key="3">
    <source>
        <dbReference type="Proteomes" id="UP000708148"/>
    </source>
</evidence>
<comment type="caution">
    <text evidence="2">The sequence shown here is derived from an EMBL/GenBank/DDBJ whole genome shotgun (WGS) entry which is preliminary data.</text>
</comment>
<organism evidence="2 3">
    <name type="scientific">Ostreobium quekettii</name>
    <dbReference type="NCBI Taxonomy" id="121088"/>
    <lineage>
        <taxon>Eukaryota</taxon>
        <taxon>Viridiplantae</taxon>
        <taxon>Chlorophyta</taxon>
        <taxon>core chlorophytes</taxon>
        <taxon>Ulvophyceae</taxon>
        <taxon>TCBD clade</taxon>
        <taxon>Bryopsidales</taxon>
        <taxon>Ostreobineae</taxon>
        <taxon>Ostreobiaceae</taxon>
        <taxon>Ostreobium</taxon>
    </lineage>
</organism>
<evidence type="ECO:0000313" key="2">
    <source>
        <dbReference type="EMBL" id="CAD7700583.1"/>
    </source>
</evidence>
<dbReference type="EMBL" id="CAJHUC010001303">
    <property type="protein sequence ID" value="CAD7700583.1"/>
    <property type="molecule type" value="Genomic_DNA"/>
</dbReference>
<gene>
    <name evidence="2" type="ORF">OSTQU699_LOCUS5942</name>
</gene>
<sequence length="124" mass="13184">MIPECLFVTPTTGRCSEEPLQQATPPLRPAPLSSAVAVFRDVLVWGASPPRVVAPTNVATSGQQTASCRRRLACKTSLKTSANVWYAYKTCIHLVRMNTDPRSAAAKSLEQASSLDHADGGSGT</sequence>
<evidence type="ECO:0000256" key="1">
    <source>
        <dbReference type="SAM" id="MobiDB-lite"/>
    </source>
</evidence>